<dbReference type="Proteomes" id="UP000269226">
    <property type="component" value="Chromosome"/>
</dbReference>
<evidence type="ECO:0000256" key="2">
    <source>
        <dbReference type="ARBA" id="ARBA00022884"/>
    </source>
</evidence>
<keyword evidence="2 3" id="KW-0694">RNA-binding</keyword>
<evidence type="ECO:0000256" key="1">
    <source>
        <dbReference type="ARBA" id="ARBA00022490"/>
    </source>
</evidence>
<dbReference type="RefSeq" id="WP_015694953.1">
    <property type="nucleotide sequence ID" value="NZ_AP018492.1"/>
</dbReference>
<dbReference type="GO" id="GO:0005737">
    <property type="term" value="C:cytoplasm"/>
    <property type="evidence" value="ECO:0007669"/>
    <property type="project" value="UniProtKB-SubCell"/>
</dbReference>
<name>A0A2Z5Y2E3_9ENTE</name>
<dbReference type="GO" id="GO:0009252">
    <property type="term" value="P:peptidoglycan biosynthetic process"/>
    <property type="evidence" value="ECO:0007669"/>
    <property type="project" value="UniProtKB-UniRule"/>
</dbReference>
<dbReference type="InterPro" id="IPR020627">
    <property type="entry name" value="KhpA"/>
</dbReference>
<gene>
    <name evidence="3" type="primary">khpA</name>
    <name evidence="4" type="ORF">DAT561_0903</name>
</gene>
<dbReference type="InterPro" id="IPR015946">
    <property type="entry name" value="KH_dom-like_a/b"/>
</dbReference>
<sequence length="83" mass="9422">MTVDVKELILTIVRPLVNHPNLIELTVEETQSFLEYNLKMAPEDMGHIIGKQGRIIKAIRTIIYSVPINGPKKIRLNIISTDN</sequence>
<comment type="function">
    <text evidence="3">A probable RNA chaperone. Forms a complex with KhpB which binds to cellular RNA and controls its expression. Plays a role in peptidoglycan (PG) homeostasis and cell length regulation.</text>
</comment>
<dbReference type="EMBL" id="AP018492">
    <property type="protein sequence ID" value="BBC61015.1"/>
    <property type="molecule type" value="Genomic_DNA"/>
</dbReference>
<evidence type="ECO:0000313" key="4">
    <source>
        <dbReference type="EMBL" id="BBC61015.1"/>
    </source>
</evidence>
<dbReference type="Pfam" id="PF13083">
    <property type="entry name" value="KH_KhpA-B"/>
    <property type="match status" value="1"/>
</dbReference>
<proteinExistence type="inferred from homology"/>
<dbReference type="Gene3D" id="3.30.300.20">
    <property type="match status" value="1"/>
</dbReference>
<dbReference type="HAMAP" id="MF_00088">
    <property type="entry name" value="KhpA"/>
    <property type="match status" value="1"/>
</dbReference>
<dbReference type="GO" id="GO:0071555">
    <property type="term" value="P:cell wall organization"/>
    <property type="evidence" value="ECO:0007669"/>
    <property type="project" value="UniProtKB-KW"/>
</dbReference>
<comment type="subcellular location">
    <subcellularLocation>
        <location evidence="3">Cytoplasm</location>
    </subcellularLocation>
</comment>
<accession>A0A2Z5Y2E3</accession>
<dbReference type="CDD" id="cd22533">
    <property type="entry name" value="KH-II_YlqC-like"/>
    <property type="match status" value="1"/>
</dbReference>
<keyword evidence="3" id="KW-0961">Cell wall biogenesis/degradation</keyword>
<dbReference type="InterPro" id="IPR009019">
    <property type="entry name" value="KH_sf_prok-type"/>
</dbReference>
<dbReference type="PANTHER" id="PTHR34654">
    <property type="entry name" value="UPF0109 PROTEIN SCO5592"/>
    <property type="match status" value="1"/>
</dbReference>
<keyword evidence="3" id="KW-0143">Chaperone</keyword>
<comment type="similarity">
    <text evidence="3">Belongs to the KhpA RNA-binding protein family.</text>
</comment>
<dbReference type="GO" id="GO:0003723">
    <property type="term" value="F:RNA binding"/>
    <property type="evidence" value="ECO:0007669"/>
    <property type="project" value="UniProtKB-UniRule"/>
</dbReference>
<dbReference type="AlphaFoldDB" id="A0A2Z5Y2E3"/>
<evidence type="ECO:0000256" key="3">
    <source>
        <dbReference type="HAMAP-Rule" id="MF_00088"/>
    </source>
</evidence>
<comment type="subunit">
    <text evidence="3">Forms a complex with KhpB.</text>
</comment>
<evidence type="ECO:0000313" key="5">
    <source>
        <dbReference type="Proteomes" id="UP000269226"/>
    </source>
</evidence>
<dbReference type="PANTHER" id="PTHR34654:SF1">
    <property type="entry name" value="RNA-BINDING PROTEIN KHPA"/>
    <property type="match status" value="1"/>
</dbReference>
<dbReference type="GO" id="GO:0008360">
    <property type="term" value="P:regulation of cell shape"/>
    <property type="evidence" value="ECO:0007669"/>
    <property type="project" value="UniProtKB-KW"/>
</dbReference>
<reference evidence="4 5" key="1">
    <citation type="submission" date="2018-01" db="EMBL/GenBank/DDBJ databases">
        <title>Whole genome sequence of Melissococcus plutonius DAT561.</title>
        <authorList>
            <person name="Okumura K."/>
            <person name="Takamatsu D."/>
            <person name="Okura M."/>
        </authorList>
    </citation>
    <scope>NUCLEOTIDE SEQUENCE [LARGE SCALE GENOMIC DNA]</scope>
    <source>
        <strain evidence="4 5">DAT561</strain>
    </source>
</reference>
<dbReference type="GeneID" id="57043453"/>
<organism evidence="4 5">
    <name type="scientific">Melissococcus plutonius</name>
    <dbReference type="NCBI Taxonomy" id="33970"/>
    <lineage>
        <taxon>Bacteria</taxon>
        <taxon>Bacillati</taxon>
        <taxon>Bacillota</taxon>
        <taxon>Bacilli</taxon>
        <taxon>Lactobacillales</taxon>
        <taxon>Enterococcaceae</taxon>
        <taxon>Melissococcus</taxon>
    </lineage>
</organism>
<protein>
    <recommendedName>
        <fullName evidence="3">RNA-binding protein KhpA</fullName>
    </recommendedName>
    <alternativeName>
        <fullName evidence="3">KH-domain protein A</fullName>
    </alternativeName>
</protein>
<dbReference type="SUPFAM" id="SSF54814">
    <property type="entry name" value="Prokaryotic type KH domain (KH-domain type II)"/>
    <property type="match status" value="1"/>
</dbReference>
<keyword evidence="3" id="KW-0133">Cell shape</keyword>
<keyword evidence="1 3" id="KW-0963">Cytoplasm</keyword>